<dbReference type="Gene3D" id="1.10.10.60">
    <property type="entry name" value="Homeodomain-like"/>
    <property type="match status" value="1"/>
</dbReference>
<dbReference type="EMBL" id="CP121646">
    <property type="protein sequence ID" value="WFU65579.1"/>
    <property type="molecule type" value="Genomic_DNA"/>
</dbReference>
<keyword evidence="2 4" id="KW-0238">DNA-binding</keyword>
<protein>
    <submittedName>
        <fullName evidence="6">TetR/AcrR family transcriptional regulator</fullName>
    </submittedName>
</protein>
<evidence type="ECO:0000256" key="1">
    <source>
        <dbReference type="ARBA" id="ARBA00023015"/>
    </source>
</evidence>
<dbReference type="InterPro" id="IPR036271">
    <property type="entry name" value="Tet_transcr_reg_TetR-rel_C_sf"/>
</dbReference>
<dbReference type="InterPro" id="IPR001647">
    <property type="entry name" value="HTH_TetR"/>
</dbReference>
<dbReference type="SUPFAM" id="SSF48498">
    <property type="entry name" value="Tetracyclin repressor-like, C-terminal domain"/>
    <property type="match status" value="1"/>
</dbReference>
<gene>
    <name evidence="6" type="ORF">QA636_08685</name>
</gene>
<feature type="DNA-binding region" description="H-T-H motif" evidence="4">
    <location>
        <begin position="34"/>
        <end position="53"/>
    </location>
</feature>
<evidence type="ECO:0000256" key="2">
    <source>
        <dbReference type="ARBA" id="ARBA00023125"/>
    </source>
</evidence>
<evidence type="ECO:0000256" key="3">
    <source>
        <dbReference type="ARBA" id="ARBA00023163"/>
    </source>
</evidence>
<organism evidence="6 7">
    <name type="scientific">Bradyrhizobium brasilense</name>
    <dbReference type="NCBI Taxonomy" id="1419277"/>
    <lineage>
        <taxon>Bacteria</taxon>
        <taxon>Pseudomonadati</taxon>
        <taxon>Pseudomonadota</taxon>
        <taxon>Alphaproteobacteria</taxon>
        <taxon>Hyphomicrobiales</taxon>
        <taxon>Nitrobacteraceae</taxon>
        <taxon>Bradyrhizobium</taxon>
    </lineage>
</organism>
<sequence>MEWIEMVGVRQFDEDEMIATALDVFWRKGLHDATMQDLAAATGVQRGSLYNAYGDKEAIFLRAFDQYAAQFLDAAGSALAQGDTSARLRDFFDMIIVNMTNGTPQRGCLTTRTALDAAISSADVRQRVLDVLTRLEQLVGKAISAAPNRRSTADANRLARVIVTFTRGLAVMERAGYSRKQLRESATTFIDAVIGDA</sequence>
<dbReference type="Proteomes" id="UP001221546">
    <property type="component" value="Chromosome"/>
</dbReference>
<dbReference type="RefSeq" id="WP_057017458.1">
    <property type="nucleotide sequence ID" value="NZ_CP121646.1"/>
</dbReference>
<keyword evidence="7" id="KW-1185">Reference proteome</keyword>
<dbReference type="Pfam" id="PF16925">
    <property type="entry name" value="TetR_C_13"/>
    <property type="match status" value="1"/>
</dbReference>
<feature type="domain" description="HTH tetR-type" evidence="5">
    <location>
        <begin position="11"/>
        <end position="71"/>
    </location>
</feature>
<name>A0ABY8JK48_9BRAD</name>
<dbReference type="PANTHER" id="PTHR47506">
    <property type="entry name" value="TRANSCRIPTIONAL REGULATORY PROTEIN"/>
    <property type="match status" value="1"/>
</dbReference>
<dbReference type="InterPro" id="IPR009057">
    <property type="entry name" value="Homeodomain-like_sf"/>
</dbReference>
<dbReference type="SUPFAM" id="SSF46689">
    <property type="entry name" value="Homeodomain-like"/>
    <property type="match status" value="1"/>
</dbReference>
<accession>A0ABY8JK48</accession>
<evidence type="ECO:0000313" key="6">
    <source>
        <dbReference type="EMBL" id="WFU65579.1"/>
    </source>
</evidence>
<dbReference type="PROSITE" id="PS50977">
    <property type="entry name" value="HTH_TETR_2"/>
    <property type="match status" value="1"/>
</dbReference>
<keyword evidence="3" id="KW-0804">Transcription</keyword>
<evidence type="ECO:0000259" key="5">
    <source>
        <dbReference type="PROSITE" id="PS50977"/>
    </source>
</evidence>
<dbReference type="Pfam" id="PF00440">
    <property type="entry name" value="TetR_N"/>
    <property type="match status" value="1"/>
</dbReference>
<dbReference type="Gene3D" id="1.10.357.10">
    <property type="entry name" value="Tetracycline Repressor, domain 2"/>
    <property type="match status" value="1"/>
</dbReference>
<dbReference type="InterPro" id="IPR011075">
    <property type="entry name" value="TetR_C"/>
</dbReference>
<dbReference type="PANTHER" id="PTHR47506:SF1">
    <property type="entry name" value="HTH-TYPE TRANSCRIPTIONAL REGULATOR YJDC"/>
    <property type="match status" value="1"/>
</dbReference>
<reference evidence="6 7" key="1">
    <citation type="submission" date="2023-04" db="EMBL/GenBank/DDBJ databases">
        <title>Australian commercial rhizobial inoculants.</title>
        <authorList>
            <person name="Kohlmeier M.G."/>
            <person name="O'Hara G.W."/>
            <person name="Colombi E."/>
            <person name="Ramsay J.P."/>
            <person name="Terpolilli J."/>
        </authorList>
    </citation>
    <scope>NUCLEOTIDE SEQUENCE [LARGE SCALE GENOMIC DNA]</scope>
    <source>
        <strain evidence="6 7">CB627</strain>
    </source>
</reference>
<proteinExistence type="predicted"/>
<dbReference type="PRINTS" id="PR00455">
    <property type="entry name" value="HTHTETR"/>
</dbReference>
<evidence type="ECO:0000313" key="7">
    <source>
        <dbReference type="Proteomes" id="UP001221546"/>
    </source>
</evidence>
<keyword evidence="1" id="KW-0805">Transcription regulation</keyword>
<evidence type="ECO:0000256" key="4">
    <source>
        <dbReference type="PROSITE-ProRule" id="PRU00335"/>
    </source>
</evidence>